<dbReference type="EC" id="3.4.11.5" evidence="4 11"/>
<evidence type="ECO:0000256" key="7">
    <source>
        <dbReference type="ARBA" id="ARBA00022490"/>
    </source>
</evidence>
<dbReference type="InterPro" id="IPR029058">
    <property type="entry name" value="AB_hydrolase_fold"/>
</dbReference>
<sequence>MGALYPKITPYETGFIDVSGGQSIHFSLSGTPEGKPVLLLHGGPGSGMSASARRYFDPSKYRIIQFDQRGCGLSLPPASQTLADNTTHHLISDIEQLRTTLGVDTWHLYGASWGSTLALAYAQNFPNRVMAIILAGVTTTRKSEIDWLYQGLRLFLPEAWEQFMLSIPDGLSKDDPVAAYYALLTDADPTVRLHAAKAWHAWEACSLSFTSPTTMPGQWMDDAFILTRARLCAHYFHHRAWLDDGTLLRNAYKLTGVQGFLVQGRQDLQGPPATAYALSKNWPGSQLMILEEAGHSANDRGMAEMIISISDRLID</sequence>
<accession>A0AAE7R7E9</accession>
<evidence type="ECO:0000256" key="13">
    <source>
        <dbReference type="RuleBase" id="RU003421"/>
    </source>
</evidence>
<protein>
    <recommendedName>
        <fullName evidence="5 11">Proline iminopeptidase</fullName>
        <shortName evidence="11">PIP</shortName>
        <ecNumber evidence="4 11">3.4.11.5</ecNumber>
    </recommendedName>
    <alternativeName>
        <fullName evidence="10 11">Prolyl aminopeptidase</fullName>
    </alternativeName>
</protein>
<feature type="active site" description="Nucleophile" evidence="12">
    <location>
        <position position="112"/>
    </location>
</feature>
<feature type="domain" description="AB hydrolase-1" evidence="14">
    <location>
        <begin position="35"/>
        <end position="298"/>
    </location>
</feature>
<dbReference type="AlphaFoldDB" id="A0AAE7R7E9"/>
<reference evidence="16" key="2">
    <citation type="submission" date="2020-02" db="EMBL/GenBank/DDBJ databases">
        <title>Unexpected conservation and global transmission of agrobacterial virulence plasmids.</title>
        <authorList>
            <person name="Weisberg A.J."/>
            <person name="Davis E.W. II"/>
            <person name="Tabima J.R."/>
            <person name="Belcher M.S."/>
            <person name="Miller M."/>
            <person name="Kuo C.-H."/>
            <person name="Loper J.E."/>
            <person name="Grunwald N.J."/>
            <person name="Putnam M.L."/>
            <person name="Chang J.H."/>
        </authorList>
    </citation>
    <scope>NUCLEOTIDE SEQUENCE</scope>
    <source>
        <strain evidence="16">W2/73</strain>
    </source>
</reference>
<organism evidence="16 17">
    <name type="scientific">Agrobacterium rubi</name>
    <dbReference type="NCBI Taxonomy" id="28099"/>
    <lineage>
        <taxon>Bacteria</taxon>
        <taxon>Pseudomonadati</taxon>
        <taxon>Pseudomonadota</taxon>
        <taxon>Alphaproteobacteria</taxon>
        <taxon>Hyphomicrobiales</taxon>
        <taxon>Rhizobiaceae</taxon>
        <taxon>Rhizobium/Agrobacterium group</taxon>
        <taxon>Agrobacterium</taxon>
    </lineage>
</organism>
<evidence type="ECO:0000313" key="18">
    <source>
        <dbReference type="Proteomes" id="UP000822331"/>
    </source>
</evidence>
<dbReference type="PRINTS" id="PR00793">
    <property type="entry name" value="PROAMNOPTASE"/>
</dbReference>
<gene>
    <name evidence="16" type="primary">pip</name>
    <name evidence="15" type="ORF">G6L72_04050</name>
    <name evidence="16" type="ORF">G6M88_11580</name>
</gene>
<evidence type="ECO:0000256" key="9">
    <source>
        <dbReference type="ARBA" id="ARBA00022801"/>
    </source>
</evidence>
<evidence type="ECO:0000313" key="17">
    <source>
        <dbReference type="Proteomes" id="UP000663912"/>
    </source>
</evidence>
<proteinExistence type="inferred from homology"/>
<dbReference type="EMBL" id="JAAMCP010000001">
    <property type="protein sequence ID" value="NTF35888.1"/>
    <property type="molecule type" value="Genomic_DNA"/>
</dbReference>
<dbReference type="Proteomes" id="UP000822331">
    <property type="component" value="Unassembled WGS sequence"/>
</dbReference>
<dbReference type="GO" id="GO:0005737">
    <property type="term" value="C:cytoplasm"/>
    <property type="evidence" value="ECO:0007669"/>
    <property type="project" value="UniProtKB-SubCell"/>
</dbReference>
<evidence type="ECO:0000256" key="6">
    <source>
        <dbReference type="ARBA" id="ARBA00022438"/>
    </source>
</evidence>
<comment type="subcellular location">
    <subcellularLocation>
        <location evidence="2 11">Cytoplasm</location>
    </subcellularLocation>
</comment>
<evidence type="ECO:0000256" key="4">
    <source>
        <dbReference type="ARBA" id="ARBA00012568"/>
    </source>
</evidence>
<keyword evidence="8 11" id="KW-0645">Protease</keyword>
<reference evidence="15 18" key="1">
    <citation type="journal article" date="2020" name="Science">
        <title>Unexpected conservation and global transmission of agrobacterial virulence plasmids.</title>
        <authorList>
            <person name="Weisberg A.J."/>
            <person name="Davis E.W. 2nd"/>
            <person name="Tabima J."/>
            <person name="Belcher M.S."/>
            <person name="Miller M."/>
            <person name="Kuo C.H."/>
            <person name="Loper J.E."/>
            <person name="Grunwald N.J."/>
            <person name="Putnam M.L."/>
            <person name="Chang J.H."/>
        </authorList>
    </citation>
    <scope>NUCLEOTIDE SEQUENCE [LARGE SCALE GENOMIC DNA]</scope>
    <source>
        <strain evidence="15 18">A19/93</strain>
    </source>
</reference>
<evidence type="ECO:0000256" key="12">
    <source>
        <dbReference type="PIRSR" id="PIRSR006431-1"/>
    </source>
</evidence>
<name>A0AAE7R7E9_9HYPH</name>
<dbReference type="SUPFAM" id="SSF53474">
    <property type="entry name" value="alpha/beta-Hydrolases"/>
    <property type="match status" value="1"/>
</dbReference>
<evidence type="ECO:0000256" key="10">
    <source>
        <dbReference type="ARBA" id="ARBA00029605"/>
    </source>
</evidence>
<evidence type="ECO:0000256" key="8">
    <source>
        <dbReference type="ARBA" id="ARBA00022670"/>
    </source>
</evidence>
<dbReference type="EMBL" id="CP049206">
    <property type="protein sequence ID" value="QTG00992.1"/>
    <property type="molecule type" value="Genomic_DNA"/>
</dbReference>
<dbReference type="PANTHER" id="PTHR43722:SF1">
    <property type="entry name" value="PROLINE IMINOPEPTIDASE"/>
    <property type="match status" value="1"/>
</dbReference>
<dbReference type="KEGG" id="arui:G6M88_11580"/>
<dbReference type="RefSeq" id="WP_065699565.1">
    <property type="nucleotide sequence ID" value="NZ_CP049206.1"/>
</dbReference>
<keyword evidence="7 11" id="KW-0963">Cytoplasm</keyword>
<feature type="active site" evidence="12">
    <location>
        <position position="267"/>
    </location>
</feature>
<feature type="active site" description="Proton donor" evidence="12">
    <location>
        <position position="295"/>
    </location>
</feature>
<evidence type="ECO:0000313" key="15">
    <source>
        <dbReference type="EMBL" id="NTF35888.1"/>
    </source>
</evidence>
<evidence type="ECO:0000256" key="3">
    <source>
        <dbReference type="ARBA" id="ARBA00010088"/>
    </source>
</evidence>
<dbReference type="InterPro" id="IPR000073">
    <property type="entry name" value="AB_hydrolase_1"/>
</dbReference>
<dbReference type="PIRSF" id="PIRSF006431">
    <property type="entry name" value="Pept_S33"/>
    <property type="match status" value="1"/>
</dbReference>
<dbReference type="PANTHER" id="PTHR43722">
    <property type="entry name" value="PROLINE IMINOPEPTIDASE"/>
    <property type="match status" value="1"/>
</dbReference>
<evidence type="ECO:0000259" key="14">
    <source>
        <dbReference type="Pfam" id="PF00561"/>
    </source>
</evidence>
<evidence type="ECO:0000256" key="2">
    <source>
        <dbReference type="ARBA" id="ARBA00004496"/>
    </source>
</evidence>
<comment type="catalytic activity">
    <reaction evidence="1 11 13">
        <text>Release of N-terminal proline from a peptide.</text>
        <dbReference type="EC" id="3.4.11.5"/>
    </reaction>
</comment>
<keyword evidence="6 11" id="KW-0031">Aminopeptidase</keyword>
<keyword evidence="9 11" id="KW-0378">Hydrolase</keyword>
<dbReference type="InterPro" id="IPR002410">
    <property type="entry name" value="Peptidase_S33"/>
</dbReference>
<dbReference type="Gene3D" id="3.40.50.1820">
    <property type="entry name" value="alpha/beta hydrolase"/>
    <property type="match status" value="1"/>
</dbReference>
<evidence type="ECO:0000256" key="1">
    <source>
        <dbReference type="ARBA" id="ARBA00001585"/>
    </source>
</evidence>
<dbReference type="InterPro" id="IPR005944">
    <property type="entry name" value="Pro_iminopeptidase"/>
</dbReference>
<dbReference type="GO" id="GO:0006508">
    <property type="term" value="P:proteolysis"/>
    <property type="evidence" value="ECO:0007669"/>
    <property type="project" value="UniProtKB-KW"/>
</dbReference>
<evidence type="ECO:0000256" key="5">
    <source>
        <dbReference type="ARBA" id="ARBA00021843"/>
    </source>
</evidence>
<evidence type="ECO:0000313" key="16">
    <source>
        <dbReference type="EMBL" id="QTG00992.1"/>
    </source>
</evidence>
<dbReference type="Pfam" id="PF00561">
    <property type="entry name" value="Abhydrolase_1"/>
    <property type="match status" value="1"/>
</dbReference>
<comment type="similarity">
    <text evidence="3 11 13">Belongs to the peptidase S33 family.</text>
</comment>
<keyword evidence="18" id="KW-1185">Reference proteome</keyword>
<evidence type="ECO:0000256" key="11">
    <source>
        <dbReference type="PIRNR" id="PIRNR006431"/>
    </source>
</evidence>
<dbReference type="Proteomes" id="UP000663912">
    <property type="component" value="Chromosome 1"/>
</dbReference>
<dbReference type="GO" id="GO:0004177">
    <property type="term" value="F:aminopeptidase activity"/>
    <property type="evidence" value="ECO:0007669"/>
    <property type="project" value="UniProtKB-UniRule"/>
</dbReference>
<dbReference type="NCBIfam" id="TIGR01249">
    <property type="entry name" value="pro_imino_pep_1"/>
    <property type="match status" value="1"/>
</dbReference>